<reference evidence="3" key="1">
    <citation type="submission" date="2016-05" db="EMBL/GenBank/DDBJ databases">
        <authorList>
            <person name="Naeem Raeece"/>
        </authorList>
    </citation>
    <scope>NUCLEOTIDE SEQUENCE [LARGE SCALE GENOMIC DNA]</scope>
</reference>
<protein>
    <submittedName>
        <fullName evidence="2">Uncharacterized protein</fullName>
    </submittedName>
</protein>
<feature type="region of interest" description="Disordered" evidence="1">
    <location>
        <begin position="60"/>
        <end position="89"/>
    </location>
</feature>
<sequence>MKSEHGEELTIKGKDIFSNLLKRFYKKTGNPLAQYLREEKGKTEKIKSCEEKKEMCEPEYDGMNEKMEITTGKGEDAHEGDEKMGKKEITPNFECKKNYDIFDQKERQRKKVFREKKANNRIVSHKGGNRALLSNSYRNNSKIIINILNKRKDDKYEKGELPKGDAPNGDAPNGDAPNGDTPNGDAPNGDAPNGDTPNGEAPNGEAPMERRLKELLKEEKKRKLLKMRNINLKYSSLQEENVREIVGKGLRTDWSESSKVDDLFDMNEDDDNYAEEEEDEDIFATETEESFLKIEEDDEISSNALRTHIYRESHQQNKNEGDLSMRAYFKNKYESSNLPLESLPYSENVIHSSEIKNDSSSSYVYNQNEDVDGVIFKKDLKNFIKNNEVDSCKDEVLSKYNVHMRKNYNISKSSEANVYFNLEKKKKKCKNKFYHLDRYRLYENDDLSSNSSLNMKKKNDIFDSSKSLYYSHYGKKEDPFIKYSFEKMRGEKHDNEGGGAPAGEEESPKGRSTGMMINDGEDYEGERNSQGDILTKVMNNLNGLKAKIKSIEGNNYSNLKNNEKNMSDVYAVNFKREGYFSSYSSLSPKRKLYIKRGKHYQNAYSHYYF</sequence>
<proteinExistence type="predicted"/>
<evidence type="ECO:0000313" key="2">
    <source>
        <dbReference type="EMBL" id="SBT44756.1"/>
    </source>
</evidence>
<feature type="region of interest" description="Disordered" evidence="1">
    <location>
        <begin position="491"/>
        <end position="513"/>
    </location>
</feature>
<dbReference type="AlphaFoldDB" id="A0A1A8ZLI6"/>
<accession>A0A1A8ZLI6</accession>
<name>A0A1A8ZLI6_PLAOA</name>
<dbReference type="EMBL" id="FLRE01000174">
    <property type="protein sequence ID" value="SBT44756.1"/>
    <property type="molecule type" value="Genomic_DNA"/>
</dbReference>
<evidence type="ECO:0000256" key="1">
    <source>
        <dbReference type="SAM" id="MobiDB-lite"/>
    </source>
</evidence>
<feature type="region of interest" description="Disordered" evidence="1">
    <location>
        <begin position="155"/>
        <end position="207"/>
    </location>
</feature>
<organism evidence="2 3">
    <name type="scientific">Plasmodium ovale wallikeri</name>
    <dbReference type="NCBI Taxonomy" id="864142"/>
    <lineage>
        <taxon>Eukaryota</taxon>
        <taxon>Sar</taxon>
        <taxon>Alveolata</taxon>
        <taxon>Apicomplexa</taxon>
        <taxon>Aconoidasida</taxon>
        <taxon>Haemosporida</taxon>
        <taxon>Plasmodiidae</taxon>
        <taxon>Plasmodium</taxon>
        <taxon>Plasmodium (Plasmodium)</taxon>
    </lineage>
</organism>
<gene>
    <name evidence="2" type="ORF">POVWA2_048530</name>
</gene>
<feature type="compositionally biased region" description="Basic and acidic residues" evidence="1">
    <location>
        <begin position="63"/>
        <end position="89"/>
    </location>
</feature>
<evidence type="ECO:0000313" key="3">
    <source>
        <dbReference type="Proteomes" id="UP000078550"/>
    </source>
</evidence>
<dbReference type="Proteomes" id="UP000078550">
    <property type="component" value="Unassembled WGS sequence"/>
</dbReference>